<organism evidence="1 2">
    <name type="scientific">Bacteroides faecalis</name>
    <dbReference type="NCBI Taxonomy" id="2447885"/>
    <lineage>
        <taxon>Bacteria</taxon>
        <taxon>Pseudomonadati</taxon>
        <taxon>Bacteroidota</taxon>
        <taxon>Bacteroidia</taxon>
        <taxon>Bacteroidales</taxon>
        <taxon>Bacteroidaceae</taxon>
        <taxon>Bacteroides</taxon>
    </lineage>
</organism>
<evidence type="ECO:0000313" key="1">
    <source>
        <dbReference type="EMBL" id="GCB37345.1"/>
    </source>
</evidence>
<sequence length="112" mass="13133">MNQMLTIYLTEHIIHSRNYITGSFFVVKAKSNLKCTFCKWKRRLPKNILSDAEVKLLGYTSEKKYPESQVIRFYDEEDDCEFTFLTNAKHISALDMANLYKKDGSWNCFSNG</sequence>
<comment type="caution">
    <text evidence="1">The sequence shown here is derived from an EMBL/GenBank/DDBJ whole genome shotgun (WGS) entry which is preliminary data.</text>
</comment>
<keyword evidence="2" id="KW-1185">Reference proteome</keyword>
<accession>A0A401M0X0</accession>
<evidence type="ECO:0000313" key="2">
    <source>
        <dbReference type="Proteomes" id="UP000288079"/>
    </source>
</evidence>
<dbReference type="EMBL" id="BHWB01000023">
    <property type="protein sequence ID" value="GCB37345.1"/>
    <property type="molecule type" value="Genomic_DNA"/>
</dbReference>
<proteinExistence type="predicted"/>
<gene>
    <name evidence="1" type="ORF">KGMB02408_42900</name>
</gene>
<name>A0A401M0X0_9BACE</name>
<dbReference type="Proteomes" id="UP000288079">
    <property type="component" value="Unassembled WGS sequence"/>
</dbReference>
<reference evidence="1 2" key="1">
    <citation type="submission" date="2018-10" db="EMBL/GenBank/DDBJ databases">
        <title>Draft Genome Sequence of Bacteroides sp. KCTC 15687.</title>
        <authorList>
            <person name="Yu S.Y."/>
            <person name="Kim J.S."/>
            <person name="Oh B.S."/>
            <person name="Park S.H."/>
            <person name="Kang S.W."/>
            <person name="Park J.E."/>
            <person name="Choi S.H."/>
            <person name="Han K.I."/>
            <person name="Lee K.C."/>
            <person name="Eom M.K."/>
            <person name="Suh M.K."/>
            <person name="Lee D.H."/>
            <person name="Yoon H."/>
            <person name="Kim B."/>
            <person name="Yang S.J."/>
            <person name="Lee J.S."/>
            <person name="Lee J.H."/>
        </authorList>
    </citation>
    <scope>NUCLEOTIDE SEQUENCE [LARGE SCALE GENOMIC DNA]</scope>
    <source>
        <strain evidence="1 2">KCTC 15687</strain>
    </source>
</reference>
<dbReference type="AlphaFoldDB" id="A0A401M0X0"/>
<protein>
    <submittedName>
        <fullName evidence="1">Uncharacterized protein</fullName>
    </submittedName>
</protein>